<protein>
    <submittedName>
        <fullName evidence="1">Uncharacterized protein</fullName>
    </submittedName>
</protein>
<evidence type="ECO:0000313" key="1">
    <source>
        <dbReference type="EMBL" id="KAF6752736.1"/>
    </source>
</evidence>
<accession>A0A8H6M5B4</accession>
<name>A0A8H6M5B4_9AGAR</name>
<keyword evidence="2" id="KW-1185">Reference proteome</keyword>
<dbReference type="AlphaFoldDB" id="A0A8H6M5B4"/>
<comment type="caution">
    <text evidence="1">The sequence shown here is derived from an EMBL/GenBank/DDBJ whole genome shotgun (WGS) entry which is preliminary data.</text>
</comment>
<sequence length="223" mass="24596">MTSFRGRTWLVGASTRAAADAIESAGEIPGSCTAMQFHQWAPLMHLRRSTHVLEEKGRVIIGVENNDREMDLKALDAWKLLVDREVEDSLHRLSIILTRDDDDDFAEYFLLDEDEDLQEDEGAGDYGMEEPNYMGIDDGDGDGMASASLQQECDVRFQTCPLAAALQTPAASSNNCVNSLLWVWTRCIVAVHTGKQSTAAELVRTSRISNLKPQTCVAGSPVF</sequence>
<organism evidence="1 2">
    <name type="scientific">Ephemerocybe angulata</name>
    <dbReference type="NCBI Taxonomy" id="980116"/>
    <lineage>
        <taxon>Eukaryota</taxon>
        <taxon>Fungi</taxon>
        <taxon>Dikarya</taxon>
        <taxon>Basidiomycota</taxon>
        <taxon>Agaricomycotina</taxon>
        <taxon>Agaricomycetes</taxon>
        <taxon>Agaricomycetidae</taxon>
        <taxon>Agaricales</taxon>
        <taxon>Agaricineae</taxon>
        <taxon>Psathyrellaceae</taxon>
        <taxon>Ephemerocybe</taxon>
    </lineage>
</organism>
<dbReference type="Proteomes" id="UP000521943">
    <property type="component" value="Unassembled WGS sequence"/>
</dbReference>
<evidence type="ECO:0000313" key="2">
    <source>
        <dbReference type="Proteomes" id="UP000521943"/>
    </source>
</evidence>
<dbReference type="EMBL" id="JACGCI010000042">
    <property type="protein sequence ID" value="KAF6752736.1"/>
    <property type="molecule type" value="Genomic_DNA"/>
</dbReference>
<gene>
    <name evidence="1" type="ORF">DFP72DRAFT_849520</name>
</gene>
<reference evidence="1 2" key="1">
    <citation type="submission" date="2020-07" db="EMBL/GenBank/DDBJ databases">
        <title>Comparative genomics of pyrophilous fungi reveals a link between fire events and developmental genes.</title>
        <authorList>
            <consortium name="DOE Joint Genome Institute"/>
            <person name="Steindorff A.S."/>
            <person name="Carver A."/>
            <person name="Calhoun S."/>
            <person name="Stillman K."/>
            <person name="Liu H."/>
            <person name="Lipzen A."/>
            <person name="Pangilinan J."/>
            <person name="Labutti K."/>
            <person name="Bruns T.D."/>
            <person name="Grigoriev I.V."/>
        </authorList>
    </citation>
    <scope>NUCLEOTIDE SEQUENCE [LARGE SCALE GENOMIC DNA]</scope>
    <source>
        <strain evidence="1 2">CBS 144469</strain>
    </source>
</reference>
<proteinExistence type="predicted"/>